<sequence>MNSKLAGQIAYVTGASNGIGKGIALELFKAGATVIVGFNKDEDSALKLVKYIKAEGGNALALGGNLSNDKDIIKIVESIMKSFGKLDILVNNAGISNIGLFMDLNFNDIEEIINTNLIGPMKLTNKLIPLLLKGKNQSIVNISSIWGNVGASCEVTYSTTKGGINLFTKSLAKEVAPWGIRVNCVAPGVINTSMNEWMEQEEKNALNNEIPMSRFGEIYEIGKTVLFLCSKDSSYITGQIITVDGGML</sequence>
<dbReference type="FunFam" id="3.40.50.720:FF:000173">
    <property type="entry name" value="3-oxoacyl-[acyl-carrier protein] reductase"/>
    <property type="match status" value="1"/>
</dbReference>
<evidence type="ECO:0000256" key="2">
    <source>
        <dbReference type="ARBA" id="ARBA00023002"/>
    </source>
</evidence>
<evidence type="ECO:0000313" key="5">
    <source>
        <dbReference type="Proteomes" id="UP000430345"/>
    </source>
</evidence>
<dbReference type="PRINTS" id="PR00081">
    <property type="entry name" value="GDHRDH"/>
</dbReference>
<dbReference type="EC" id="1.1.1.47" evidence="4"/>
<evidence type="ECO:0000313" key="4">
    <source>
        <dbReference type="EMBL" id="MPQ42975.1"/>
    </source>
</evidence>
<dbReference type="InterPro" id="IPR036291">
    <property type="entry name" value="NAD(P)-bd_dom_sf"/>
</dbReference>
<keyword evidence="3" id="KW-0443">Lipid metabolism</keyword>
<reference evidence="4 5" key="1">
    <citation type="submission" date="2019-10" db="EMBL/GenBank/DDBJ databases">
        <title>The Genome Sequence of Clostridium tarantellae Isolated from Fish Brain.</title>
        <authorList>
            <person name="Bano L."/>
            <person name="Kiel M."/>
            <person name="Sales G."/>
            <person name="Doxey A.C."/>
            <person name="Mansfield M.J."/>
            <person name="Schiavone M."/>
            <person name="Rossetto O."/>
            <person name="Pirazzini M."/>
            <person name="Dobrindt U."/>
            <person name="Montecucco C."/>
        </authorList>
    </citation>
    <scope>NUCLEOTIDE SEQUENCE [LARGE SCALE GENOMIC DNA]</scope>
    <source>
        <strain evidence="4 5">DSM 3997</strain>
    </source>
</reference>
<dbReference type="NCBIfam" id="NF047420">
    <property type="entry name" value="EF_P_mod_YmfI"/>
    <property type="match status" value="1"/>
</dbReference>
<dbReference type="PANTHER" id="PTHR42879">
    <property type="entry name" value="3-OXOACYL-(ACYL-CARRIER-PROTEIN) REDUCTASE"/>
    <property type="match status" value="1"/>
</dbReference>
<dbReference type="SUPFAM" id="SSF51735">
    <property type="entry name" value="NAD(P)-binding Rossmann-fold domains"/>
    <property type="match status" value="1"/>
</dbReference>
<dbReference type="Proteomes" id="UP000430345">
    <property type="component" value="Unassembled WGS sequence"/>
</dbReference>
<dbReference type="EMBL" id="WHJC01000031">
    <property type="protein sequence ID" value="MPQ42975.1"/>
    <property type="molecule type" value="Genomic_DNA"/>
</dbReference>
<organism evidence="4 5">
    <name type="scientific">Clostridium tarantellae</name>
    <dbReference type="NCBI Taxonomy" id="39493"/>
    <lineage>
        <taxon>Bacteria</taxon>
        <taxon>Bacillati</taxon>
        <taxon>Bacillota</taxon>
        <taxon>Clostridia</taxon>
        <taxon>Eubacteriales</taxon>
        <taxon>Clostridiaceae</taxon>
        <taxon>Clostridium</taxon>
    </lineage>
</organism>
<dbReference type="GO" id="GO:0008202">
    <property type="term" value="P:steroid metabolic process"/>
    <property type="evidence" value="ECO:0007669"/>
    <property type="project" value="UniProtKB-KW"/>
</dbReference>
<evidence type="ECO:0000256" key="3">
    <source>
        <dbReference type="ARBA" id="ARBA00023221"/>
    </source>
</evidence>
<dbReference type="InterPro" id="IPR050259">
    <property type="entry name" value="SDR"/>
</dbReference>
<dbReference type="GO" id="GO:0032787">
    <property type="term" value="P:monocarboxylic acid metabolic process"/>
    <property type="evidence" value="ECO:0007669"/>
    <property type="project" value="UniProtKB-ARBA"/>
</dbReference>
<comment type="caution">
    <text evidence="4">The sequence shown here is derived from an EMBL/GenBank/DDBJ whole genome shotgun (WGS) entry which is preliminary data.</text>
</comment>
<dbReference type="PRINTS" id="PR00080">
    <property type="entry name" value="SDRFAMILY"/>
</dbReference>
<dbReference type="InterPro" id="IPR020904">
    <property type="entry name" value="Sc_DH/Rdtase_CS"/>
</dbReference>
<gene>
    <name evidence="4" type="ORF">GBZ86_04285</name>
</gene>
<keyword evidence="2 4" id="KW-0560">Oxidoreductase</keyword>
<protein>
    <submittedName>
        <fullName evidence="4">Glucose 1-dehydrogenase</fullName>
        <ecNumber evidence="4">1.1.1.47</ecNumber>
    </submittedName>
</protein>
<evidence type="ECO:0000256" key="1">
    <source>
        <dbReference type="ARBA" id="ARBA00006484"/>
    </source>
</evidence>
<dbReference type="OrthoDB" id="9803333at2"/>
<accession>A0A6I1MHU2</accession>
<dbReference type="CDD" id="cd05233">
    <property type="entry name" value="SDR_c"/>
    <property type="match status" value="1"/>
</dbReference>
<dbReference type="RefSeq" id="WP_152888079.1">
    <property type="nucleotide sequence ID" value="NZ_WHJC01000031.1"/>
</dbReference>
<comment type="similarity">
    <text evidence="1">Belongs to the short-chain dehydrogenases/reductases (SDR) family.</text>
</comment>
<dbReference type="PROSITE" id="PS00061">
    <property type="entry name" value="ADH_SHORT"/>
    <property type="match status" value="1"/>
</dbReference>
<dbReference type="PANTHER" id="PTHR42879:SF2">
    <property type="entry name" value="3-OXOACYL-[ACYL-CARRIER-PROTEIN] REDUCTASE FABG"/>
    <property type="match status" value="1"/>
</dbReference>
<keyword evidence="5" id="KW-1185">Reference proteome</keyword>
<dbReference type="Gene3D" id="3.40.50.720">
    <property type="entry name" value="NAD(P)-binding Rossmann-like Domain"/>
    <property type="match status" value="1"/>
</dbReference>
<keyword evidence="3" id="KW-0753">Steroid metabolism</keyword>
<dbReference type="Pfam" id="PF13561">
    <property type="entry name" value="adh_short_C2"/>
    <property type="match status" value="1"/>
</dbReference>
<dbReference type="GO" id="GO:0047936">
    <property type="term" value="F:glucose 1-dehydrogenase [NAD(P)+] activity"/>
    <property type="evidence" value="ECO:0007669"/>
    <property type="project" value="UniProtKB-EC"/>
</dbReference>
<dbReference type="AlphaFoldDB" id="A0A6I1MHU2"/>
<dbReference type="NCBIfam" id="NF005559">
    <property type="entry name" value="PRK07231.1"/>
    <property type="match status" value="1"/>
</dbReference>
<name>A0A6I1MHU2_9CLOT</name>
<dbReference type="InterPro" id="IPR002347">
    <property type="entry name" value="SDR_fam"/>
</dbReference>
<proteinExistence type="inferred from homology"/>